<feature type="non-terminal residue" evidence="1">
    <location>
        <position position="1"/>
    </location>
</feature>
<feature type="non-terminal residue" evidence="1">
    <location>
        <position position="67"/>
    </location>
</feature>
<evidence type="ECO:0000313" key="1">
    <source>
        <dbReference type="EMBL" id="KAL0155268.1"/>
    </source>
</evidence>
<keyword evidence="2" id="KW-1185">Reference proteome</keyword>
<sequence length="67" mass="8064">SHERVSTRLHQRFHAWTQRWVKEHVTREMAAETSRWLMGEGREGLVPCSTTCDPETLHFQRINKYRV</sequence>
<dbReference type="Proteomes" id="UP001529510">
    <property type="component" value="Unassembled WGS sequence"/>
</dbReference>
<proteinExistence type="predicted"/>
<reference evidence="1 2" key="1">
    <citation type="submission" date="2024-05" db="EMBL/GenBank/DDBJ databases">
        <title>Genome sequencing and assembly of Indian major carp, Cirrhinus mrigala (Hamilton, 1822).</title>
        <authorList>
            <person name="Mohindra V."/>
            <person name="Chowdhury L.M."/>
            <person name="Lal K."/>
            <person name="Jena J.K."/>
        </authorList>
    </citation>
    <scope>NUCLEOTIDE SEQUENCE [LARGE SCALE GENOMIC DNA]</scope>
    <source>
        <strain evidence="1">CM1030</strain>
        <tissue evidence="1">Blood</tissue>
    </source>
</reference>
<protein>
    <submittedName>
        <fullName evidence="1">Uncharacterized protein</fullName>
    </submittedName>
</protein>
<name>A0ABD0N4L9_CIRMR</name>
<organism evidence="1 2">
    <name type="scientific">Cirrhinus mrigala</name>
    <name type="common">Mrigala</name>
    <dbReference type="NCBI Taxonomy" id="683832"/>
    <lineage>
        <taxon>Eukaryota</taxon>
        <taxon>Metazoa</taxon>
        <taxon>Chordata</taxon>
        <taxon>Craniata</taxon>
        <taxon>Vertebrata</taxon>
        <taxon>Euteleostomi</taxon>
        <taxon>Actinopterygii</taxon>
        <taxon>Neopterygii</taxon>
        <taxon>Teleostei</taxon>
        <taxon>Ostariophysi</taxon>
        <taxon>Cypriniformes</taxon>
        <taxon>Cyprinidae</taxon>
        <taxon>Labeoninae</taxon>
        <taxon>Labeonini</taxon>
        <taxon>Cirrhinus</taxon>
    </lineage>
</organism>
<accession>A0ABD0N4L9</accession>
<comment type="caution">
    <text evidence="1">The sequence shown here is derived from an EMBL/GenBank/DDBJ whole genome shotgun (WGS) entry which is preliminary data.</text>
</comment>
<dbReference type="AlphaFoldDB" id="A0ABD0N4L9"/>
<dbReference type="EMBL" id="JAMKFB020000025">
    <property type="protein sequence ID" value="KAL0155268.1"/>
    <property type="molecule type" value="Genomic_DNA"/>
</dbReference>
<evidence type="ECO:0000313" key="2">
    <source>
        <dbReference type="Proteomes" id="UP001529510"/>
    </source>
</evidence>
<gene>
    <name evidence="1" type="ORF">M9458_049531</name>
</gene>